<evidence type="ECO:0000313" key="2">
    <source>
        <dbReference type="Proteomes" id="UP001603857"/>
    </source>
</evidence>
<name>A0ABD1M4X3_9FABA</name>
<protein>
    <submittedName>
        <fullName evidence="1">Uncharacterized protein</fullName>
    </submittedName>
</protein>
<gene>
    <name evidence="1" type="ORF">Fmac_018415</name>
</gene>
<dbReference type="AlphaFoldDB" id="A0ABD1M4X3"/>
<organism evidence="1 2">
    <name type="scientific">Flemingia macrophylla</name>
    <dbReference type="NCBI Taxonomy" id="520843"/>
    <lineage>
        <taxon>Eukaryota</taxon>
        <taxon>Viridiplantae</taxon>
        <taxon>Streptophyta</taxon>
        <taxon>Embryophyta</taxon>
        <taxon>Tracheophyta</taxon>
        <taxon>Spermatophyta</taxon>
        <taxon>Magnoliopsida</taxon>
        <taxon>eudicotyledons</taxon>
        <taxon>Gunneridae</taxon>
        <taxon>Pentapetalae</taxon>
        <taxon>rosids</taxon>
        <taxon>fabids</taxon>
        <taxon>Fabales</taxon>
        <taxon>Fabaceae</taxon>
        <taxon>Papilionoideae</taxon>
        <taxon>50 kb inversion clade</taxon>
        <taxon>NPAAA clade</taxon>
        <taxon>indigoferoid/millettioid clade</taxon>
        <taxon>Phaseoleae</taxon>
        <taxon>Flemingia</taxon>
    </lineage>
</organism>
<proteinExistence type="predicted"/>
<accession>A0ABD1M4X3</accession>
<dbReference type="Proteomes" id="UP001603857">
    <property type="component" value="Unassembled WGS sequence"/>
</dbReference>
<keyword evidence="2" id="KW-1185">Reference proteome</keyword>
<sequence>MNALIPKKMLSVQGRHKRPKDVGPQMMKTRDEVNNETCDVVHCYYGIRLHPLMCSDCFSVTPTAPGLGRCSKCLHNLYSKPRTKLGVYSCPLYSFHRLMAVPPKCR</sequence>
<dbReference type="EMBL" id="JBGMDY010000006">
    <property type="protein sequence ID" value="KAL2330834.1"/>
    <property type="molecule type" value="Genomic_DNA"/>
</dbReference>
<evidence type="ECO:0000313" key="1">
    <source>
        <dbReference type="EMBL" id="KAL2330834.1"/>
    </source>
</evidence>
<reference evidence="1 2" key="1">
    <citation type="submission" date="2024-08" db="EMBL/GenBank/DDBJ databases">
        <title>Insights into the chromosomal genome structure of Flemingia macrophylla.</title>
        <authorList>
            <person name="Ding Y."/>
            <person name="Zhao Y."/>
            <person name="Bi W."/>
            <person name="Wu M."/>
            <person name="Zhao G."/>
            <person name="Gong Y."/>
            <person name="Li W."/>
            <person name="Zhang P."/>
        </authorList>
    </citation>
    <scope>NUCLEOTIDE SEQUENCE [LARGE SCALE GENOMIC DNA]</scope>
    <source>
        <strain evidence="1">DYQJB</strain>
        <tissue evidence="1">Leaf</tissue>
    </source>
</reference>
<comment type="caution">
    <text evidence="1">The sequence shown here is derived from an EMBL/GenBank/DDBJ whole genome shotgun (WGS) entry which is preliminary data.</text>
</comment>